<reference evidence="8 9" key="1">
    <citation type="submission" date="2017-03" db="EMBL/GenBank/DDBJ databases">
        <title>Genome sequencing of Shewanella japonica KCTC 22435.</title>
        <authorList>
            <person name="Kim K.M."/>
        </authorList>
    </citation>
    <scope>NUCLEOTIDE SEQUENCE [LARGE SCALE GENOMIC DNA]</scope>
    <source>
        <strain evidence="8 9">KCTC 22435</strain>
    </source>
</reference>
<name>A0ABN4YKT7_9GAMM</name>
<keyword evidence="6" id="KW-0449">Lipoprotein</keyword>
<proteinExistence type="predicted"/>
<dbReference type="NCBIfam" id="NF047847">
    <property type="entry name" value="SS_mature_LptM"/>
    <property type="match status" value="1"/>
</dbReference>
<gene>
    <name evidence="8" type="ORF">SJ2017_3788</name>
</gene>
<dbReference type="Proteomes" id="UP000191820">
    <property type="component" value="Chromosome"/>
</dbReference>
<evidence type="ECO:0000313" key="9">
    <source>
        <dbReference type="Proteomes" id="UP000191820"/>
    </source>
</evidence>
<feature type="compositionally biased region" description="Low complexity" evidence="7">
    <location>
        <begin position="40"/>
        <end position="61"/>
    </location>
</feature>
<evidence type="ECO:0000256" key="2">
    <source>
        <dbReference type="ARBA" id="ARBA00022729"/>
    </source>
</evidence>
<keyword evidence="9" id="KW-1185">Reference proteome</keyword>
<keyword evidence="4" id="KW-0564">Palmitate</keyword>
<dbReference type="PROSITE" id="PS51257">
    <property type="entry name" value="PROKAR_LIPOPROTEIN"/>
    <property type="match status" value="1"/>
</dbReference>
<evidence type="ECO:0000313" key="8">
    <source>
        <dbReference type="EMBL" id="ARD24026.1"/>
    </source>
</evidence>
<evidence type="ECO:0000256" key="7">
    <source>
        <dbReference type="SAM" id="MobiDB-lite"/>
    </source>
</evidence>
<keyword evidence="2" id="KW-0732">Signal</keyword>
<feature type="region of interest" description="Disordered" evidence="7">
    <location>
        <begin position="18"/>
        <end position="61"/>
    </location>
</feature>
<evidence type="ECO:0000256" key="1">
    <source>
        <dbReference type="ARBA" id="ARBA00004459"/>
    </source>
</evidence>
<protein>
    <recommendedName>
        <fullName evidence="10">Lipoprotein</fullName>
    </recommendedName>
</protein>
<keyword evidence="5" id="KW-0998">Cell outer membrane</keyword>
<dbReference type="EMBL" id="CP020472">
    <property type="protein sequence ID" value="ARD24026.1"/>
    <property type="molecule type" value="Genomic_DNA"/>
</dbReference>
<evidence type="ECO:0000256" key="3">
    <source>
        <dbReference type="ARBA" id="ARBA00023136"/>
    </source>
</evidence>
<sequence>MRLFLLVMLVSLFTIGCGQKGPLYKSSEVETNQQERKPQEPTTESTQQQSLEQTQEPTQNK</sequence>
<evidence type="ECO:0000256" key="5">
    <source>
        <dbReference type="ARBA" id="ARBA00023237"/>
    </source>
</evidence>
<evidence type="ECO:0000256" key="6">
    <source>
        <dbReference type="ARBA" id="ARBA00023288"/>
    </source>
</evidence>
<organism evidence="8 9">
    <name type="scientific">Shewanella japonica</name>
    <dbReference type="NCBI Taxonomy" id="93973"/>
    <lineage>
        <taxon>Bacteria</taxon>
        <taxon>Pseudomonadati</taxon>
        <taxon>Pseudomonadota</taxon>
        <taxon>Gammaproteobacteria</taxon>
        <taxon>Alteromonadales</taxon>
        <taxon>Shewanellaceae</taxon>
        <taxon>Shewanella</taxon>
    </lineage>
</organism>
<accession>A0ABN4YKT7</accession>
<evidence type="ECO:0000256" key="4">
    <source>
        <dbReference type="ARBA" id="ARBA00023139"/>
    </source>
</evidence>
<keyword evidence="3" id="KW-0472">Membrane</keyword>
<comment type="subcellular location">
    <subcellularLocation>
        <location evidence="1">Cell outer membrane</location>
        <topology evidence="1">Lipid-anchor</topology>
    </subcellularLocation>
</comment>
<dbReference type="InterPro" id="IPR032831">
    <property type="entry name" value="LptM_cons"/>
</dbReference>
<evidence type="ECO:0008006" key="10">
    <source>
        <dbReference type="Google" id="ProtNLM"/>
    </source>
</evidence>